<protein>
    <recommendedName>
        <fullName evidence="2 5">Ribosome biogenesis protein NOP53</fullName>
    </recommendedName>
</protein>
<feature type="region of interest" description="Disordered" evidence="6">
    <location>
        <begin position="246"/>
        <end position="304"/>
    </location>
</feature>
<dbReference type="EMBL" id="JAEUBF010000681">
    <property type="protein sequence ID" value="KAH3676024.1"/>
    <property type="molecule type" value="Genomic_DNA"/>
</dbReference>
<reference evidence="7" key="2">
    <citation type="submission" date="2021-01" db="EMBL/GenBank/DDBJ databases">
        <authorList>
            <person name="Schikora-Tamarit M.A."/>
        </authorList>
    </citation>
    <scope>NUCLEOTIDE SEQUENCE</scope>
    <source>
        <strain evidence="7">CBS6341</strain>
    </source>
</reference>
<gene>
    <name evidence="7" type="ORF">WICMUC_002320</name>
</gene>
<evidence type="ECO:0000256" key="5">
    <source>
        <dbReference type="PIRNR" id="PIRNR017302"/>
    </source>
</evidence>
<evidence type="ECO:0000256" key="2">
    <source>
        <dbReference type="ARBA" id="ARBA00018339"/>
    </source>
</evidence>
<dbReference type="PIRSF" id="PIRSF017302">
    <property type="entry name" value="Gltscr2"/>
    <property type="match status" value="1"/>
</dbReference>
<dbReference type="InterPro" id="IPR011687">
    <property type="entry name" value="Nop53/GLTSCR2"/>
</dbReference>
<dbReference type="GO" id="GO:0005730">
    <property type="term" value="C:nucleolus"/>
    <property type="evidence" value="ECO:0007669"/>
    <property type="project" value="UniProtKB-SubCell"/>
</dbReference>
<dbReference type="AlphaFoldDB" id="A0A9P8TEN6"/>
<keyword evidence="3 5" id="KW-0690">Ribosome biogenesis</keyword>
<evidence type="ECO:0000313" key="7">
    <source>
        <dbReference type="EMBL" id="KAH3676024.1"/>
    </source>
</evidence>
<evidence type="ECO:0000256" key="6">
    <source>
        <dbReference type="SAM" id="MobiDB-lite"/>
    </source>
</evidence>
<comment type="function">
    <text evidence="5">May play a role in ribosome biogenesis.</text>
</comment>
<dbReference type="PANTHER" id="PTHR14211:SF7">
    <property type="entry name" value="RIBOSOME BIOGENESIS PROTEIN NOP53"/>
    <property type="match status" value="1"/>
</dbReference>
<dbReference type="OrthoDB" id="5072at2759"/>
<comment type="caution">
    <text evidence="7">The sequence shown here is derived from an EMBL/GenBank/DDBJ whole genome shotgun (WGS) entry which is preliminary data.</text>
</comment>
<organism evidence="7 8">
    <name type="scientific">Wickerhamomyces mucosus</name>
    <dbReference type="NCBI Taxonomy" id="1378264"/>
    <lineage>
        <taxon>Eukaryota</taxon>
        <taxon>Fungi</taxon>
        <taxon>Dikarya</taxon>
        <taxon>Ascomycota</taxon>
        <taxon>Saccharomycotina</taxon>
        <taxon>Saccharomycetes</taxon>
        <taxon>Phaffomycetales</taxon>
        <taxon>Wickerhamomycetaceae</taxon>
        <taxon>Wickerhamomyces</taxon>
    </lineage>
</organism>
<evidence type="ECO:0000256" key="4">
    <source>
        <dbReference type="ARBA" id="ARBA00023242"/>
    </source>
</evidence>
<feature type="compositionally biased region" description="Basic residues" evidence="6">
    <location>
        <begin position="286"/>
        <end position="302"/>
    </location>
</feature>
<dbReference type="Proteomes" id="UP000769528">
    <property type="component" value="Unassembled WGS sequence"/>
</dbReference>
<dbReference type="GO" id="GO:0008097">
    <property type="term" value="F:5S rRNA binding"/>
    <property type="evidence" value="ECO:0007669"/>
    <property type="project" value="TreeGrafter"/>
</dbReference>
<evidence type="ECO:0000313" key="8">
    <source>
        <dbReference type="Proteomes" id="UP000769528"/>
    </source>
</evidence>
<proteinExistence type="inferred from homology"/>
<accession>A0A9P8TEN6</accession>
<feature type="compositionally biased region" description="Basic residues" evidence="6">
    <location>
        <begin position="7"/>
        <end position="21"/>
    </location>
</feature>
<feature type="region of interest" description="Disordered" evidence="6">
    <location>
        <begin position="1"/>
        <end position="21"/>
    </location>
</feature>
<feature type="region of interest" description="Disordered" evidence="6">
    <location>
        <begin position="87"/>
        <end position="108"/>
    </location>
</feature>
<name>A0A9P8TEN6_9ASCO</name>
<feature type="compositionally biased region" description="Acidic residues" evidence="6">
    <location>
        <begin position="250"/>
        <end position="271"/>
    </location>
</feature>
<reference evidence="7" key="1">
    <citation type="journal article" date="2021" name="Open Biol.">
        <title>Shared evolutionary footprints suggest mitochondrial oxidative damage underlies multiple complex I losses in fungi.</title>
        <authorList>
            <person name="Schikora-Tamarit M.A."/>
            <person name="Marcet-Houben M."/>
            <person name="Nosek J."/>
            <person name="Gabaldon T."/>
        </authorList>
    </citation>
    <scope>NUCLEOTIDE SEQUENCE</scope>
    <source>
        <strain evidence="7">CBS6341</strain>
    </source>
</reference>
<dbReference type="GO" id="GO:0006364">
    <property type="term" value="P:rRNA processing"/>
    <property type="evidence" value="ECO:0007669"/>
    <property type="project" value="TreeGrafter"/>
</dbReference>
<keyword evidence="4 5" id="KW-0539">Nucleus</keyword>
<comment type="subcellular location">
    <subcellularLocation>
        <location evidence="5">Nucleus</location>
        <location evidence="5">Nucleolus</location>
    </subcellularLocation>
    <subcellularLocation>
        <location evidence="5">Nucleus</location>
        <location evidence="5">Nucleoplasm</location>
    </subcellularLocation>
</comment>
<keyword evidence="8" id="KW-1185">Reference proteome</keyword>
<dbReference type="GO" id="GO:0005654">
    <property type="term" value="C:nucleoplasm"/>
    <property type="evidence" value="ECO:0007669"/>
    <property type="project" value="UniProtKB-SubCell"/>
</dbReference>
<evidence type="ECO:0000256" key="3">
    <source>
        <dbReference type="ARBA" id="ARBA00022517"/>
    </source>
</evidence>
<comment type="similarity">
    <text evidence="1 5">Belongs to the NOP53 family.</text>
</comment>
<feature type="region of interest" description="Disordered" evidence="6">
    <location>
        <begin position="142"/>
        <end position="165"/>
    </location>
</feature>
<evidence type="ECO:0000256" key="1">
    <source>
        <dbReference type="ARBA" id="ARBA00008838"/>
    </source>
</evidence>
<dbReference type="PANTHER" id="PTHR14211">
    <property type="entry name" value="GLIOMA SUPPRESSOR CANDIDATE REGION GENE 2"/>
    <property type="match status" value="1"/>
</dbReference>
<dbReference type="Pfam" id="PF07767">
    <property type="entry name" value="Nop53"/>
    <property type="match status" value="1"/>
</dbReference>
<dbReference type="GO" id="GO:0000027">
    <property type="term" value="P:ribosomal large subunit assembly"/>
    <property type="evidence" value="ECO:0007669"/>
    <property type="project" value="UniProtKB-UniRule"/>
</dbReference>
<sequence>MEVNRPSQKKQPSRKGKKAWRKNIDIDDVEIGLEEQREQIRTHGETVDTLDSEKLFTIDTQGDEKLQKKSIKPYKVLKSTEILNQRSKAQGFTNPHKKKDNKIDGVKKKEIHRLMKLAGRVQNESSAKAAADKDGILNTEAYDVWGTEEPPKKTKKSKPQVPKPDILEKLNFASWTPAKHAPKTIKVAPLKVKDIERVPAAGKSYNPSLESWKSLINVEFKTEKEKEDKRLELEAYKKKVQKLIETLEAKEEEEEDNSEDEDENDDEENNNDNENAYSLSINKPVVIKKKTKTQRNKQKRHQEKLELESELKSIKTQIRELEKVKVYEEEINNKQIIKKSDRAEAKVARKHKLGTRFHVMEDMLEVKLSDELTDSLRGLKTEGNLLYDQVKRLQGDGKIETRLPVKRRRRYNPKITEKWTYKDLK</sequence>